<evidence type="ECO:0000256" key="1">
    <source>
        <dbReference type="SAM" id="MobiDB-lite"/>
    </source>
</evidence>
<dbReference type="Proteomes" id="UP001266305">
    <property type="component" value="Unassembled WGS sequence"/>
</dbReference>
<sequence length="102" mass="10990">MERAASGFFSGTCSTVHWENRTDAEQSGQDLRQTPVGDLGLSPNDASLVKAWLSNGQAHTPPIKGEGAEPGQQNSTPDAELSKKSQKSENVYTLNRKKPFSS</sequence>
<organism evidence="2 3">
    <name type="scientific">Saguinus oedipus</name>
    <name type="common">Cotton-top tamarin</name>
    <name type="synonym">Oedipomidas oedipus</name>
    <dbReference type="NCBI Taxonomy" id="9490"/>
    <lineage>
        <taxon>Eukaryota</taxon>
        <taxon>Metazoa</taxon>
        <taxon>Chordata</taxon>
        <taxon>Craniata</taxon>
        <taxon>Vertebrata</taxon>
        <taxon>Euteleostomi</taxon>
        <taxon>Mammalia</taxon>
        <taxon>Eutheria</taxon>
        <taxon>Euarchontoglires</taxon>
        <taxon>Primates</taxon>
        <taxon>Haplorrhini</taxon>
        <taxon>Platyrrhini</taxon>
        <taxon>Cebidae</taxon>
        <taxon>Callitrichinae</taxon>
        <taxon>Saguinus</taxon>
    </lineage>
</organism>
<feature type="region of interest" description="Disordered" evidence="1">
    <location>
        <begin position="1"/>
        <end position="102"/>
    </location>
</feature>
<gene>
    <name evidence="2" type="ORF">P7K49_031321</name>
</gene>
<proteinExistence type="predicted"/>
<accession>A0ABQ9TZ23</accession>
<protein>
    <submittedName>
        <fullName evidence="2">Uncharacterized protein</fullName>
    </submittedName>
</protein>
<evidence type="ECO:0000313" key="3">
    <source>
        <dbReference type="Proteomes" id="UP001266305"/>
    </source>
</evidence>
<comment type="caution">
    <text evidence="2">The sequence shown here is derived from an EMBL/GenBank/DDBJ whole genome shotgun (WGS) entry which is preliminary data.</text>
</comment>
<dbReference type="EMBL" id="JASSZA010000017">
    <property type="protein sequence ID" value="KAK2090065.1"/>
    <property type="molecule type" value="Genomic_DNA"/>
</dbReference>
<evidence type="ECO:0000313" key="2">
    <source>
        <dbReference type="EMBL" id="KAK2090065.1"/>
    </source>
</evidence>
<keyword evidence="3" id="KW-1185">Reference proteome</keyword>
<name>A0ABQ9TZ23_SAGOE</name>
<reference evidence="2 3" key="1">
    <citation type="submission" date="2023-05" db="EMBL/GenBank/DDBJ databases">
        <title>B98-5 Cell Line De Novo Hybrid Assembly: An Optical Mapping Approach.</title>
        <authorList>
            <person name="Kananen K."/>
            <person name="Auerbach J.A."/>
            <person name="Kautto E."/>
            <person name="Blachly J.S."/>
        </authorList>
    </citation>
    <scope>NUCLEOTIDE SEQUENCE [LARGE SCALE GENOMIC DNA]</scope>
    <source>
        <strain evidence="2">B95-8</strain>
        <tissue evidence="2">Cell line</tissue>
    </source>
</reference>